<feature type="compositionally biased region" description="Basic and acidic residues" evidence="1">
    <location>
        <begin position="123"/>
        <end position="133"/>
    </location>
</feature>
<accession>A0AAE1FBX6</accession>
<evidence type="ECO:0000313" key="2">
    <source>
        <dbReference type="EMBL" id="KAK3871469.1"/>
    </source>
</evidence>
<evidence type="ECO:0000313" key="3">
    <source>
        <dbReference type="Proteomes" id="UP001286313"/>
    </source>
</evidence>
<dbReference type="EMBL" id="JAWQEG010002509">
    <property type="protein sequence ID" value="KAK3871469.1"/>
    <property type="molecule type" value="Genomic_DNA"/>
</dbReference>
<reference evidence="2" key="1">
    <citation type="submission" date="2023-10" db="EMBL/GenBank/DDBJ databases">
        <title>Genome assemblies of two species of porcelain crab, Petrolisthes cinctipes and Petrolisthes manimaculis (Anomura: Porcellanidae).</title>
        <authorList>
            <person name="Angst P."/>
        </authorList>
    </citation>
    <scope>NUCLEOTIDE SEQUENCE</scope>
    <source>
        <strain evidence="2">PB745_01</strain>
        <tissue evidence="2">Gill</tissue>
    </source>
</reference>
<sequence>MRRVKEEWASGWMDGEKSEETRGRGMKICEKEEENKYRELEVRGESGGGGERNEGKETGGKRNEIEQGNTNQYPESTHKICYKMRGNKASSRWPSPRAVRQTGGNDGGIYQHNSLTFPSPPRRGPDKDHEGKVPRQARASCRAVVLLMATVHHCWSRLHTGHT</sequence>
<feature type="compositionally biased region" description="Basic and acidic residues" evidence="1">
    <location>
        <begin position="1"/>
        <end position="44"/>
    </location>
</feature>
<name>A0AAE1FBX6_PETCI</name>
<protein>
    <submittedName>
        <fullName evidence="2">Uncharacterized protein</fullName>
    </submittedName>
</protein>
<keyword evidence="3" id="KW-1185">Reference proteome</keyword>
<dbReference type="Proteomes" id="UP001286313">
    <property type="component" value="Unassembled WGS sequence"/>
</dbReference>
<dbReference type="AlphaFoldDB" id="A0AAE1FBX6"/>
<organism evidence="2 3">
    <name type="scientific">Petrolisthes cinctipes</name>
    <name type="common">Flat porcelain crab</name>
    <dbReference type="NCBI Taxonomy" id="88211"/>
    <lineage>
        <taxon>Eukaryota</taxon>
        <taxon>Metazoa</taxon>
        <taxon>Ecdysozoa</taxon>
        <taxon>Arthropoda</taxon>
        <taxon>Crustacea</taxon>
        <taxon>Multicrustacea</taxon>
        <taxon>Malacostraca</taxon>
        <taxon>Eumalacostraca</taxon>
        <taxon>Eucarida</taxon>
        <taxon>Decapoda</taxon>
        <taxon>Pleocyemata</taxon>
        <taxon>Anomura</taxon>
        <taxon>Galatheoidea</taxon>
        <taxon>Porcellanidae</taxon>
        <taxon>Petrolisthes</taxon>
    </lineage>
</organism>
<gene>
    <name evidence="2" type="ORF">Pcinc_023408</name>
</gene>
<evidence type="ECO:0000256" key="1">
    <source>
        <dbReference type="SAM" id="MobiDB-lite"/>
    </source>
</evidence>
<comment type="caution">
    <text evidence="2">The sequence shown here is derived from an EMBL/GenBank/DDBJ whole genome shotgun (WGS) entry which is preliminary data.</text>
</comment>
<proteinExistence type="predicted"/>
<feature type="region of interest" description="Disordered" evidence="1">
    <location>
        <begin position="1"/>
        <end position="136"/>
    </location>
</feature>
<feature type="compositionally biased region" description="Basic and acidic residues" evidence="1">
    <location>
        <begin position="51"/>
        <end position="65"/>
    </location>
</feature>
<feature type="compositionally biased region" description="Polar residues" evidence="1">
    <location>
        <begin position="66"/>
        <end position="75"/>
    </location>
</feature>